<dbReference type="CDD" id="cd10449">
    <property type="entry name" value="GIY-YIG_SLX1_like"/>
    <property type="match status" value="1"/>
</dbReference>
<dbReference type="PROSITE" id="PS50164">
    <property type="entry name" value="GIY_YIG"/>
    <property type="match status" value="1"/>
</dbReference>
<evidence type="ECO:0000313" key="3">
    <source>
        <dbReference type="EMBL" id="PIQ89712.1"/>
    </source>
</evidence>
<dbReference type="PANTHER" id="PTHR34477">
    <property type="entry name" value="UPF0213 PROTEIN YHBQ"/>
    <property type="match status" value="1"/>
</dbReference>
<gene>
    <name evidence="3" type="ORF">COV72_01650</name>
</gene>
<dbReference type="AlphaFoldDB" id="A0A2H0LZB5"/>
<dbReference type="InterPro" id="IPR050190">
    <property type="entry name" value="UPF0213_domain"/>
</dbReference>
<evidence type="ECO:0000313" key="4">
    <source>
        <dbReference type="Proteomes" id="UP000229641"/>
    </source>
</evidence>
<dbReference type="SUPFAM" id="SSF82771">
    <property type="entry name" value="GIY-YIG endonuclease"/>
    <property type="match status" value="1"/>
</dbReference>
<evidence type="ECO:0000259" key="2">
    <source>
        <dbReference type="PROSITE" id="PS50164"/>
    </source>
</evidence>
<organism evidence="3 4">
    <name type="scientific">Candidatus Ghiorseimicrobium undicola</name>
    <dbReference type="NCBI Taxonomy" id="1974746"/>
    <lineage>
        <taxon>Bacteria</taxon>
        <taxon>Pseudomonadati</taxon>
        <taxon>Candidatus Omnitrophota</taxon>
        <taxon>Candidatus Ghiorseimicrobium</taxon>
    </lineage>
</organism>
<comment type="caution">
    <text evidence="3">The sequence shown here is derived from an EMBL/GenBank/DDBJ whole genome shotgun (WGS) entry which is preliminary data.</text>
</comment>
<comment type="similarity">
    <text evidence="1">Belongs to the UPF0213 family.</text>
</comment>
<proteinExistence type="inferred from homology"/>
<accession>A0A2H0LZB5</accession>
<dbReference type="Gene3D" id="3.40.1440.10">
    <property type="entry name" value="GIY-YIG endonuclease"/>
    <property type="match status" value="1"/>
</dbReference>
<dbReference type="InterPro" id="IPR035901">
    <property type="entry name" value="GIY-YIG_endonuc_sf"/>
</dbReference>
<feature type="domain" description="GIY-YIG" evidence="2">
    <location>
        <begin position="1"/>
        <end position="76"/>
    </location>
</feature>
<dbReference type="Proteomes" id="UP000229641">
    <property type="component" value="Unassembled WGS sequence"/>
</dbReference>
<dbReference type="InterPro" id="IPR000305">
    <property type="entry name" value="GIY-YIG_endonuc"/>
</dbReference>
<sequence>MNYVYVLLSLKDHKFYIGFSEDVKKRLADHNAGRNTSTKSRRPFELIYYEAHFSKEDALRREVYFKTTKGKSTLKQMLRTTLNHVGFMANLDAQANKGDVVR</sequence>
<reference evidence="3 4" key="1">
    <citation type="submission" date="2017-09" db="EMBL/GenBank/DDBJ databases">
        <title>Depth-based differentiation of microbial function through sediment-hosted aquifers and enrichment of novel symbionts in the deep terrestrial subsurface.</title>
        <authorList>
            <person name="Probst A.J."/>
            <person name="Ladd B."/>
            <person name="Jarett J.K."/>
            <person name="Geller-Mcgrath D.E."/>
            <person name="Sieber C.M."/>
            <person name="Emerson J.B."/>
            <person name="Anantharaman K."/>
            <person name="Thomas B.C."/>
            <person name="Malmstrom R."/>
            <person name="Stieglmeier M."/>
            <person name="Klingl A."/>
            <person name="Woyke T."/>
            <person name="Ryan C.M."/>
            <person name="Banfield J.F."/>
        </authorList>
    </citation>
    <scope>NUCLEOTIDE SEQUENCE [LARGE SCALE GENOMIC DNA]</scope>
    <source>
        <strain evidence="3">CG11_big_fil_rev_8_21_14_0_20_42_13</strain>
    </source>
</reference>
<dbReference type="PANTHER" id="PTHR34477:SF1">
    <property type="entry name" value="UPF0213 PROTEIN YHBQ"/>
    <property type="match status" value="1"/>
</dbReference>
<evidence type="ECO:0000256" key="1">
    <source>
        <dbReference type="ARBA" id="ARBA00007435"/>
    </source>
</evidence>
<protein>
    <submittedName>
        <fullName evidence="3">Excinuclease ABC subunit C</fullName>
    </submittedName>
</protein>
<name>A0A2H0LZB5_9BACT</name>
<dbReference type="Pfam" id="PF01541">
    <property type="entry name" value="GIY-YIG"/>
    <property type="match status" value="1"/>
</dbReference>
<dbReference type="EMBL" id="PCWA01000021">
    <property type="protein sequence ID" value="PIQ89712.1"/>
    <property type="molecule type" value="Genomic_DNA"/>
</dbReference>